<dbReference type="AlphaFoldDB" id="L8H5L8"/>
<evidence type="ECO:0000313" key="2">
    <source>
        <dbReference type="Proteomes" id="UP000011083"/>
    </source>
</evidence>
<dbReference type="VEuPathDB" id="AmoebaDB:ACA1_098950"/>
<dbReference type="RefSeq" id="XP_004343648.1">
    <property type="nucleotide sequence ID" value="XM_004343598.1"/>
</dbReference>
<dbReference type="Proteomes" id="UP000011083">
    <property type="component" value="Unassembled WGS sequence"/>
</dbReference>
<gene>
    <name evidence="1" type="ORF">ACA1_098950</name>
</gene>
<protein>
    <submittedName>
        <fullName evidence="1">Uncharacterized protein</fullName>
    </submittedName>
</protein>
<organism evidence="1 2">
    <name type="scientific">Acanthamoeba castellanii (strain ATCC 30010 / Neff)</name>
    <dbReference type="NCBI Taxonomy" id="1257118"/>
    <lineage>
        <taxon>Eukaryota</taxon>
        <taxon>Amoebozoa</taxon>
        <taxon>Discosea</taxon>
        <taxon>Longamoebia</taxon>
        <taxon>Centramoebida</taxon>
        <taxon>Acanthamoebidae</taxon>
        <taxon>Acanthamoeba</taxon>
    </lineage>
</organism>
<keyword evidence="2" id="KW-1185">Reference proteome</keyword>
<dbReference type="KEGG" id="acan:ACA1_098950"/>
<accession>L8H5L8</accession>
<dbReference type="EMBL" id="KB007910">
    <property type="protein sequence ID" value="ELR20517.1"/>
    <property type="molecule type" value="Genomic_DNA"/>
</dbReference>
<name>L8H5L8_ACACF</name>
<dbReference type="GeneID" id="14921379"/>
<sequence length="76" mass="8529">MSYPTTSFQNTAPNSNSSIWSGQVFVMPQQGDANAQEDDSWLQYEVYEGESIVYLCEAPTGTSPFHAFILIFIFSH</sequence>
<proteinExistence type="predicted"/>
<evidence type="ECO:0000313" key="1">
    <source>
        <dbReference type="EMBL" id="ELR20517.1"/>
    </source>
</evidence>
<reference evidence="1 2" key="1">
    <citation type="journal article" date="2013" name="Genome Biol.">
        <title>Genome of Acanthamoeba castellanii highlights extensive lateral gene transfer and early evolution of tyrosine kinase signaling.</title>
        <authorList>
            <person name="Clarke M."/>
            <person name="Lohan A.J."/>
            <person name="Liu B."/>
            <person name="Lagkouvardos I."/>
            <person name="Roy S."/>
            <person name="Zafar N."/>
            <person name="Bertelli C."/>
            <person name="Schilde C."/>
            <person name="Kianianmomeni A."/>
            <person name="Burglin T.R."/>
            <person name="Frech C."/>
            <person name="Turcotte B."/>
            <person name="Kopec K.O."/>
            <person name="Synnott J.M."/>
            <person name="Choo C."/>
            <person name="Paponov I."/>
            <person name="Finkler A."/>
            <person name="Soon Heng Tan C."/>
            <person name="Hutchins A.P."/>
            <person name="Weinmeier T."/>
            <person name="Rattei T."/>
            <person name="Chu J.S."/>
            <person name="Gimenez G."/>
            <person name="Irimia M."/>
            <person name="Rigden D.J."/>
            <person name="Fitzpatrick D.A."/>
            <person name="Lorenzo-Morales J."/>
            <person name="Bateman A."/>
            <person name="Chiu C.H."/>
            <person name="Tang P."/>
            <person name="Hegemann P."/>
            <person name="Fromm H."/>
            <person name="Raoult D."/>
            <person name="Greub G."/>
            <person name="Miranda-Saavedra D."/>
            <person name="Chen N."/>
            <person name="Nash P."/>
            <person name="Ginger M.L."/>
            <person name="Horn M."/>
            <person name="Schaap P."/>
            <person name="Caler L."/>
            <person name="Loftus B."/>
        </authorList>
    </citation>
    <scope>NUCLEOTIDE SEQUENCE [LARGE SCALE GENOMIC DNA]</scope>
    <source>
        <strain evidence="1 2">Neff</strain>
    </source>
</reference>